<name>A0ABW1HNC7_9ACTN</name>
<evidence type="ECO:0008006" key="4">
    <source>
        <dbReference type="Google" id="ProtNLM"/>
    </source>
</evidence>
<accession>A0ABW1HNC7</accession>
<gene>
    <name evidence="2" type="ORF">ACFPZ4_11265</name>
</gene>
<keyword evidence="1" id="KW-0732">Signal</keyword>
<evidence type="ECO:0000256" key="1">
    <source>
        <dbReference type="SAM" id="SignalP"/>
    </source>
</evidence>
<dbReference type="EMBL" id="JBHSQQ010000048">
    <property type="protein sequence ID" value="MFC5942054.1"/>
    <property type="molecule type" value="Genomic_DNA"/>
</dbReference>
<sequence>MVNKMRVAVGGLSTLALAGVVGAVSASPAAASSAVVINQAYCVAMVGPYSGALDCAASATGGTQPYTYTWTPQYYPQSQWPAAGSPVVFGCNPGWSWVTLVVRDAAGRTASATAGDFCNTPGGDPL</sequence>
<proteinExistence type="predicted"/>
<protein>
    <recommendedName>
        <fullName evidence="4">Secreted protein</fullName>
    </recommendedName>
</protein>
<keyword evidence="3" id="KW-1185">Reference proteome</keyword>
<organism evidence="2 3">
    <name type="scientific">Micromonospora harpali</name>
    <dbReference type="NCBI Taxonomy" id="1490225"/>
    <lineage>
        <taxon>Bacteria</taxon>
        <taxon>Bacillati</taxon>
        <taxon>Actinomycetota</taxon>
        <taxon>Actinomycetes</taxon>
        <taxon>Micromonosporales</taxon>
        <taxon>Micromonosporaceae</taxon>
        <taxon>Micromonospora</taxon>
    </lineage>
</organism>
<feature type="signal peptide" evidence="1">
    <location>
        <begin position="1"/>
        <end position="18"/>
    </location>
</feature>
<comment type="caution">
    <text evidence="2">The sequence shown here is derived from an EMBL/GenBank/DDBJ whole genome shotgun (WGS) entry which is preliminary data.</text>
</comment>
<evidence type="ECO:0000313" key="2">
    <source>
        <dbReference type="EMBL" id="MFC5942054.1"/>
    </source>
</evidence>
<feature type="chain" id="PRO_5047068520" description="Secreted protein" evidence="1">
    <location>
        <begin position="19"/>
        <end position="126"/>
    </location>
</feature>
<evidence type="ECO:0000313" key="3">
    <source>
        <dbReference type="Proteomes" id="UP001596207"/>
    </source>
</evidence>
<dbReference type="RefSeq" id="WP_353898727.1">
    <property type="nucleotide sequence ID" value="NZ_CP158970.1"/>
</dbReference>
<reference evidence="3" key="1">
    <citation type="journal article" date="2019" name="Int. J. Syst. Evol. Microbiol.">
        <title>The Global Catalogue of Microorganisms (GCM) 10K type strain sequencing project: providing services to taxonomists for standard genome sequencing and annotation.</title>
        <authorList>
            <consortium name="The Broad Institute Genomics Platform"/>
            <consortium name="The Broad Institute Genome Sequencing Center for Infectious Disease"/>
            <person name="Wu L."/>
            <person name="Ma J."/>
        </authorList>
    </citation>
    <scope>NUCLEOTIDE SEQUENCE [LARGE SCALE GENOMIC DNA]</scope>
    <source>
        <strain evidence="3">CGMCC 4.7173</strain>
    </source>
</reference>
<dbReference type="Proteomes" id="UP001596207">
    <property type="component" value="Unassembled WGS sequence"/>
</dbReference>